<organism evidence="1 2">
    <name type="scientific">Halobacillus alkaliphilus</name>
    <dbReference type="NCBI Taxonomy" id="396056"/>
    <lineage>
        <taxon>Bacteria</taxon>
        <taxon>Bacillati</taxon>
        <taxon>Bacillota</taxon>
        <taxon>Bacilli</taxon>
        <taxon>Bacillales</taxon>
        <taxon>Bacillaceae</taxon>
        <taxon>Halobacillus</taxon>
    </lineage>
</organism>
<dbReference type="EMBL" id="FOOG01000018">
    <property type="protein sequence ID" value="SFG01777.1"/>
    <property type="molecule type" value="Genomic_DNA"/>
</dbReference>
<name>A0A1I2NJA2_9BACI</name>
<dbReference type="Pfam" id="PF12787">
    <property type="entry name" value="EcsC"/>
    <property type="match status" value="1"/>
</dbReference>
<dbReference type="AlphaFoldDB" id="A0A1I2NJA2"/>
<accession>A0A1I2NJA2</accession>
<gene>
    <name evidence="1" type="ORF">SAMN05216353_11873</name>
</gene>
<reference evidence="2" key="1">
    <citation type="submission" date="2016-10" db="EMBL/GenBank/DDBJ databases">
        <authorList>
            <person name="Varghese N."/>
            <person name="Submissions S."/>
        </authorList>
    </citation>
    <scope>NUCLEOTIDE SEQUENCE [LARGE SCALE GENOMIC DNA]</scope>
    <source>
        <strain evidence="2">FP5</strain>
    </source>
</reference>
<dbReference type="PANTHER" id="PTHR41260">
    <property type="entry name" value="PROTEIN ECSC"/>
    <property type="match status" value="1"/>
</dbReference>
<dbReference type="Proteomes" id="UP000198897">
    <property type="component" value="Unassembled WGS sequence"/>
</dbReference>
<dbReference type="InterPro" id="IPR024787">
    <property type="entry name" value="EcsC"/>
</dbReference>
<keyword evidence="2" id="KW-1185">Reference proteome</keyword>
<evidence type="ECO:0000313" key="2">
    <source>
        <dbReference type="Proteomes" id="UP000198897"/>
    </source>
</evidence>
<dbReference type="RefSeq" id="WP_089752142.1">
    <property type="nucleotide sequence ID" value="NZ_FOOG01000018.1"/>
</dbReference>
<evidence type="ECO:0000313" key="1">
    <source>
        <dbReference type="EMBL" id="SFG01777.1"/>
    </source>
</evidence>
<proteinExistence type="predicted"/>
<dbReference type="OrthoDB" id="1705901at2"/>
<dbReference type="PANTHER" id="PTHR41260:SF1">
    <property type="entry name" value="PROTEIN ECSC"/>
    <property type="match status" value="1"/>
</dbReference>
<protein>
    <submittedName>
        <fullName evidence="1">EcsC protein family protein</fullName>
    </submittedName>
</protein>
<sequence length="235" mass="27237">MNYEEKALKEALRWRRSLDKRSSLMQRQSKRVQAAVNNKIPDKVHNVVTESIRRMIETALTTSEYVRPLEVNPEWTLEEREQKLEEILKQYKQTAAFEGAGTGFGGFWLGLADFPLFLSIKMKFLFDAGQLYGFNVDSYEEKVFLLHVFMLAFSSDDARRSMKGVVLDWDEIPQSRKHIDWKTLQIEYRDTLDFVKLLQLFPGIGAVVGYIANGRLLQHLGETTKNASRLRLLSN</sequence>